<feature type="binding site" evidence="3">
    <location>
        <position position="69"/>
    </location>
    <ligand>
        <name>GTP</name>
        <dbReference type="ChEBI" id="CHEBI:37565"/>
    </ligand>
</feature>
<dbReference type="InterPro" id="IPR027417">
    <property type="entry name" value="P-loop_NTPase"/>
</dbReference>
<dbReference type="PANTHER" id="PTHR45697">
    <property type="entry name" value="ADP-RIBOSYLATION FACTOR-LIKE PROTEIN 2-RELATED"/>
    <property type="match status" value="1"/>
</dbReference>
<dbReference type="GO" id="GO:0046872">
    <property type="term" value="F:metal ion binding"/>
    <property type="evidence" value="ECO:0007669"/>
    <property type="project" value="UniProtKB-KW"/>
</dbReference>
<dbReference type="VEuPathDB" id="MicrosporidiaDB:ECU03_0470"/>
<evidence type="ECO:0000256" key="4">
    <source>
        <dbReference type="PIRSR" id="PIRSR606689-2"/>
    </source>
</evidence>
<evidence type="ECO:0000313" key="6">
    <source>
        <dbReference type="EMBL" id="AGE95970.1"/>
    </source>
</evidence>
<dbReference type="SUPFAM" id="SSF52540">
    <property type="entry name" value="P-loop containing nucleoside triphosphate hydrolases"/>
    <property type="match status" value="1"/>
</dbReference>
<dbReference type="InterPro" id="IPR006689">
    <property type="entry name" value="Small_GTPase_ARF/SAR"/>
</dbReference>
<dbReference type="InterPro" id="IPR044612">
    <property type="entry name" value="ARL2/3"/>
</dbReference>
<dbReference type="GO" id="GO:0003924">
    <property type="term" value="F:GTPase activity"/>
    <property type="evidence" value="ECO:0007669"/>
    <property type="project" value="InterPro"/>
</dbReference>
<dbReference type="PROSITE" id="PS51417">
    <property type="entry name" value="ARF"/>
    <property type="match status" value="1"/>
</dbReference>
<dbReference type="EMBL" id="KC513611">
    <property type="protein sequence ID" value="AGE95970.1"/>
    <property type="molecule type" value="Genomic_DNA"/>
</dbReference>
<name>M1K9Z0_ENCCN</name>
<feature type="binding site" evidence="4">
    <location>
        <position position="30"/>
    </location>
    <ligand>
        <name>Mg(2+)</name>
        <dbReference type="ChEBI" id="CHEBI:18420"/>
    </ligand>
</feature>
<sequence length="191" mass="21280">MYFSRIVRSIKKERSQLRILVLGLDNAGKTTILHKLLGKPTECVHPTFGYQIHDVVYKAHSLIVLDIGGQSVFVEYWSSYYEDVDGVVFVFDSSDRRSFAEHIGHIRSALVDTPMLILANKSDLNPTFNAESLGSDLCELLKKSDVRLVKCCGVSGDGLEAGFDWILGKSMRRLVSEAEKETAEALQGQVL</sequence>
<dbReference type="VEuPathDB" id="MicrosporidiaDB:AEWR_030410"/>
<keyword evidence="4" id="KW-0479">Metal-binding</keyword>
<dbReference type="SMART" id="SM00178">
    <property type="entry name" value="SAR"/>
    <property type="match status" value="1"/>
</dbReference>
<dbReference type="NCBIfam" id="TIGR00231">
    <property type="entry name" value="small_GTP"/>
    <property type="match status" value="1"/>
</dbReference>
<accession>M1K9Z0</accession>
<reference evidence="6" key="1">
    <citation type="journal article" date="2013" name="Eukaryot. Cell">
        <title>Extremely Reduced Levels of Heterozygosity in the Vertebrate Pathogen Encephalitozoon cuniculi.</title>
        <authorList>
            <person name="Selman M."/>
            <person name="Sak B."/>
            <person name="Kvac M."/>
            <person name="Farinelli L."/>
            <person name="Weiss L.M."/>
            <person name="Corradi N."/>
        </authorList>
    </citation>
    <scope>NUCLEOTIDE SEQUENCE</scope>
</reference>
<feature type="binding site" evidence="4">
    <location>
        <position position="47"/>
    </location>
    <ligand>
        <name>Mg(2+)</name>
        <dbReference type="ChEBI" id="CHEBI:18420"/>
    </ligand>
</feature>
<dbReference type="GO" id="GO:0005525">
    <property type="term" value="F:GTP binding"/>
    <property type="evidence" value="ECO:0007669"/>
    <property type="project" value="UniProtKB-KW"/>
</dbReference>
<evidence type="ECO:0000256" key="5">
    <source>
        <dbReference type="RuleBase" id="RU003925"/>
    </source>
</evidence>
<proteinExistence type="inferred from homology"/>
<dbReference type="Pfam" id="PF00025">
    <property type="entry name" value="Arf"/>
    <property type="match status" value="1"/>
</dbReference>
<dbReference type="VEuPathDB" id="MicrosporidiaDB:M970_030410"/>
<feature type="binding site" evidence="3">
    <location>
        <begin position="120"/>
        <end position="123"/>
    </location>
    <ligand>
        <name>GTP</name>
        <dbReference type="ChEBI" id="CHEBI:37565"/>
    </ligand>
</feature>
<dbReference type="SMART" id="SM00177">
    <property type="entry name" value="ARF"/>
    <property type="match status" value="1"/>
</dbReference>
<keyword evidence="2 3" id="KW-0342">GTP-binding</keyword>
<dbReference type="AlphaFoldDB" id="M1K9Z0"/>
<protein>
    <submittedName>
        <fullName evidence="6">GTP-binding ADP ribosylation factor</fullName>
    </submittedName>
</protein>
<organism evidence="6">
    <name type="scientific">Encephalitozoon cuniculi</name>
    <name type="common">Microsporidian parasite</name>
    <dbReference type="NCBI Taxonomy" id="6035"/>
    <lineage>
        <taxon>Eukaryota</taxon>
        <taxon>Fungi</taxon>
        <taxon>Fungi incertae sedis</taxon>
        <taxon>Microsporidia</taxon>
        <taxon>Unikaryonidae</taxon>
        <taxon>Encephalitozoon</taxon>
    </lineage>
</organism>
<keyword evidence="1 3" id="KW-0547">Nucleotide-binding</keyword>
<dbReference type="InterPro" id="IPR005225">
    <property type="entry name" value="Small_GTP-bd"/>
</dbReference>
<evidence type="ECO:0000256" key="3">
    <source>
        <dbReference type="PIRSR" id="PIRSR606689-1"/>
    </source>
</evidence>
<feature type="binding site" evidence="3">
    <location>
        <begin position="23"/>
        <end position="30"/>
    </location>
    <ligand>
        <name>GTP</name>
        <dbReference type="ChEBI" id="CHEBI:37565"/>
    </ligand>
</feature>
<evidence type="ECO:0000256" key="2">
    <source>
        <dbReference type="ARBA" id="ARBA00023134"/>
    </source>
</evidence>
<dbReference type="CDD" id="cd00878">
    <property type="entry name" value="Arf_Arl"/>
    <property type="match status" value="1"/>
</dbReference>
<dbReference type="Gene3D" id="3.40.50.300">
    <property type="entry name" value="P-loop containing nucleotide triphosphate hydrolases"/>
    <property type="match status" value="1"/>
</dbReference>
<dbReference type="VEuPathDB" id="MicrosporidiaDB:AEWQ_030410"/>
<gene>
    <name evidence="6" type="ORF">ECU03_0470</name>
</gene>
<evidence type="ECO:0000256" key="1">
    <source>
        <dbReference type="ARBA" id="ARBA00022741"/>
    </source>
</evidence>
<comment type="similarity">
    <text evidence="5">Belongs to the small GTPase superfamily. Arf family.</text>
</comment>
<dbReference type="PRINTS" id="PR00328">
    <property type="entry name" value="SAR1GTPBP"/>
</dbReference>
<dbReference type="VEuPathDB" id="MicrosporidiaDB:AEWD_030410"/>
<keyword evidence="4" id="KW-0460">Magnesium</keyword>